<feature type="compositionally biased region" description="Low complexity" evidence="1">
    <location>
        <begin position="50"/>
        <end position="77"/>
    </location>
</feature>
<evidence type="ECO:0000313" key="3">
    <source>
        <dbReference type="Proteomes" id="UP000028725"/>
    </source>
</evidence>
<dbReference type="RefSeq" id="WP_044196944.1">
    <property type="nucleotide sequence ID" value="NZ_JMCB01000020.1"/>
</dbReference>
<sequence>MRTKLYVLGAVLGVAPGLLPVVSPLWGAPSQESRQDPRGSSRKGRGAGRAGSAPQGSSGTPGVAAPPGAAPAGAGEPSHPCELITIMKVPCDESTGACEYTYWQCPQSVKPLKA</sequence>
<reference evidence="2 3" key="1">
    <citation type="submission" date="2014-04" db="EMBL/GenBank/DDBJ databases">
        <title>Genome assembly of Hyalangium minutum DSM 14724.</title>
        <authorList>
            <person name="Sharma G."/>
            <person name="Subramanian S."/>
        </authorList>
    </citation>
    <scope>NUCLEOTIDE SEQUENCE [LARGE SCALE GENOMIC DNA]</scope>
    <source>
        <strain evidence="2 3">DSM 14724</strain>
    </source>
</reference>
<proteinExistence type="predicted"/>
<organism evidence="2 3">
    <name type="scientific">Hyalangium minutum</name>
    <dbReference type="NCBI Taxonomy" id="394096"/>
    <lineage>
        <taxon>Bacteria</taxon>
        <taxon>Pseudomonadati</taxon>
        <taxon>Myxococcota</taxon>
        <taxon>Myxococcia</taxon>
        <taxon>Myxococcales</taxon>
        <taxon>Cystobacterineae</taxon>
        <taxon>Archangiaceae</taxon>
        <taxon>Hyalangium</taxon>
    </lineage>
</organism>
<dbReference type="PATRIC" id="fig|394096.3.peg.7531"/>
<evidence type="ECO:0000256" key="1">
    <source>
        <dbReference type="SAM" id="MobiDB-lite"/>
    </source>
</evidence>
<feature type="region of interest" description="Disordered" evidence="1">
    <location>
        <begin position="23"/>
        <end position="77"/>
    </location>
</feature>
<keyword evidence="3" id="KW-1185">Reference proteome</keyword>
<dbReference type="AlphaFoldDB" id="A0A085W4R9"/>
<gene>
    <name evidence="2" type="ORF">DB31_3796</name>
</gene>
<dbReference type="OrthoDB" id="5524202at2"/>
<comment type="caution">
    <text evidence="2">The sequence shown here is derived from an EMBL/GenBank/DDBJ whole genome shotgun (WGS) entry which is preliminary data.</text>
</comment>
<dbReference type="EMBL" id="JMCB01000020">
    <property type="protein sequence ID" value="KFE62682.1"/>
    <property type="molecule type" value="Genomic_DNA"/>
</dbReference>
<dbReference type="Proteomes" id="UP000028725">
    <property type="component" value="Unassembled WGS sequence"/>
</dbReference>
<accession>A0A085W4R9</accession>
<evidence type="ECO:0000313" key="2">
    <source>
        <dbReference type="EMBL" id="KFE62682.1"/>
    </source>
</evidence>
<name>A0A085W4R9_9BACT</name>
<protein>
    <submittedName>
        <fullName evidence="2">Uncharacterized protein</fullName>
    </submittedName>
</protein>